<dbReference type="PROSITE" id="PS50158">
    <property type="entry name" value="ZF_CCHC"/>
    <property type="match status" value="1"/>
</dbReference>
<dbReference type="GO" id="GO:0008270">
    <property type="term" value="F:zinc ion binding"/>
    <property type="evidence" value="ECO:0007669"/>
    <property type="project" value="UniProtKB-KW"/>
</dbReference>
<feature type="compositionally biased region" description="Basic residues" evidence="2">
    <location>
        <begin position="187"/>
        <end position="201"/>
    </location>
</feature>
<gene>
    <name evidence="4" type="ORF">CBR_g39597</name>
</gene>
<feature type="compositionally biased region" description="Acidic residues" evidence="2">
    <location>
        <begin position="360"/>
        <end position="369"/>
    </location>
</feature>
<keyword evidence="1" id="KW-0862">Zinc</keyword>
<feature type="region of interest" description="Disordered" evidence="2">
    <location>
        <begin position="173"/>
        <end position="211"/>
    </location>
</feature>
<comment type="caution">
    <text evidence="4">The sequence shown here is derived from an EMBL/GenBank/DDBJ whole genome shotgun (WGS) entry which is preliminary data.</text>
</comment>
<dbReference type="Proteomes" id="UP000265515">
    <property type="component" value="Unassembled WGS sequence"/>
</dbReference>
<evidence type="ECO:0000256" key="2">
    <source>
        <dbReference type="SAM" id="MobiDB-lite"/>
    </source>
</evidence>
<dbReference type="InterPro" id="IPR001878">
    <property type="entry name" value="Znf_CCHC"/>
</dbReference>
<feature type="compositionally biased region" description="Pro residues" evidence="2">
    <location>
        <begin position="1"/>
        <end position="10"/>
    </location>
</feature>
<dbReference type="Gene3D" id="4.10.60.10">
    <property type="entry name" value="Zinc finger, CCHC-type"/>
    <property type="match status" value="1"/>
</dbReference>
<feature type="compositionally biased region" description="Gly residues" evidence="2">
    <location>
        <begin position="11"/>
        <end position="22"/>
    </location>
</feature>
<dbReference type="Gramene" id="GBG63813">
    <property type="protein sequence ID" value="GBG63813"/>
    <property type="gene ID" value="CBR_g39597"/>
</dbReference>
<sequence>MASTSQPPPGGDGGGGDGGLGGRRNAPQCYSCKHYGHFARDCGLFWKEEKEKVDRRRLPDTDDRLVENRARSASPRRNRWDAPRRLPSADRYVPRYEPPKEKDTVGALVAMLLDKEAAKEEKRKEKEELRKQRREALEKEEKARRKREKRECEIRENELSIARIIDMQFSRRWGVGRQERGDEQKRDRMKKKRTLQRKLRRPHPEDLNTEDEVAEIQVATESMAISSATSEDEEILSPVITPLTRTARKMYGSAKGRGRPRLPLAPRNITKEIVPEVRPDARAHFIRNTKEQLETLDYKEVKEICRREQVPYIRKQQAITDIAERRAAKVVDHRKASPAAPNSVATSVSSSDTASSSTEASEEDGESDA</sequence>
<feature type="region of interest" description="Disordered" evidence="2">
    <location>
        <begin position="118"/>
        <end position="153"/>
    </location>
</feature>
<feature type="region of interest" description="Disordered" evidence="2">
    <location>
        <begin position="328"/>
        <end position="369"/>
    </location>
</feature>
<feature type="domain" description="CCHC-type" evidence="3">
    <location>
        <begin position="29"/>
        <end position="42"/>
    </location>
</feature>
<feature type="compositionally biased region" description="Low complexity" evidence="2">
    <location>
        <begin position="337"/>
        <end position="359"/>
    </location>
</feature>
<feature type="region of interest" description="Disordered" evidence="2">
    <location>
        <begin position="51"/>
        <end position="99"/>
    </location>
</feature>
<protein>
    <recommendedName>
        <fullName evidence="3">CCHC-type domain-containing protein</fullName>
    </recommendedName>
</protein>
<keyword evidence="1" id="KW-0863">Zinc-finger</keyword>
<feature type="compositionally biased region" description="Basic and acidic residues" evidence="2">
    <location>
        <begin position="78"/>
        <end position="99"/>
    </location>
</feature>
<reference evidence="4 5" key="1">
    <citation type="journal article" date="2018" name="Cell">
        <title>The Chara Genome: Secondary Complexity and Implications for Plant Terrestrialization.</title>
        <authorList>
            <person name="Nishiyama T."/>
            <person name="Sakayama H."/>
            <person name="Vries J.D."/>
            <person name="Buschmann H."/>
            <person name="Saint-Marcoux D."/>
            <person name="Ullrich K.K."/>
            <person name="Haas F.B."/>
            <person name="Vanderstraeten L."/>
            <person name="Becker D."/>
            <person name="Lang D."/>
            <person name="Vosolsobe S."/>
            <person name="Rombauts S."/>
            <person name="Wilhelmsson P.K.I."/>
            <person name="Janitza P."/>
            <person name="Kern R."/>
            <person name="Heyl A."/>
            <person name="Rumpler F."/>
            <person name="Villalobos L.I.A.C."/>
            <person name="Clay J.M."/>
            <person name="Skokan R."/>
            <person name="Toyoda A."/>
            <person name="Suzuki Y."/>
            <person name="Kagoshima H."/>
            <person name="Schijlen E."/>
            <person name="Tajeshwar N."/>
            <person name="Catarino B."/>
            <person name="Hetherington A.J."/>
            <person name="Saltykova A."/>
            <person name="Bonnot C."/>
            <person name="Breuninger H."/>
            <person name="Symeonidi A."/>
            <person name="Radhakrishnan G.V."/>
            <person name="Van Nieuwerburgh F."/>
            <person name="Deforce D."/>
            <person name="Chang C."/>
            <person name="Karol K.G."/>
            <person name="Hedrich R."/>
            <person name="Ulvskov P."/>
            <person name="Glockner G."/>
            <person name="Delwiche C.F."/>
            <person name="Petrasek J."/>
            <person name="Van de Peer Y."/>
            <person name="Friml J."/>
            <person name="Beilby M."/>
            <person name="Dolan L."/>
            <person name="Kohara Y."/>
            <person name="Sugano S."/>
            <person name="Fujiyama A."/>
            <person name="Delaux P.-M."/>
            <person name="Quint M."/>
            <person name="TheiBen G."/>
            <person name="Hagemann M."/>
            <person name="Harholt J."/>
            <person name="Dunand C."/>
            <person name="Zachgo S."/>
            <person name="Langdale J."/>
            <person name="Maumus F."/>
            <person name="Straeten D.V.D."/>
            <person name="Gould S.B."/>
            <person name="Rensing S.A."/>
        </authorList>
    </citation>
    <scope>NUCLEOTIDE SEQUENCE [LARGE SCALE GENOMIC DNA]</scope>
    <source>
        <strain evidence="4 5">S276</strain>
    </source>
</reference>
<name>A0A388K1H7_CHABU</name>
<dbReference type="InterPro" id="IPR036875">
    <property type="entry name" value="Znf_CCHC_sf"/>
</dbReference>
<evidence type="ECO:0000256" key="1">
    <source>
        <dbReference type="PROSITE-ProRule" id="PRU00047"/>
    </source>
</evidence>
<organism evidence="4 5">
    <name type="scientific">Chara braunii</name>
    <name type="common">Braun's stonewort</name>
    <dbReference type="NCBI Taxonomy" id="69332"/>
    <lineage>
        <taxon>Eukaryota</taxon>
        <taxon>Viridiplantae</taxon>
        <taxon>Streptophyta</taxon>
        <taxon>Charophyceae</taxon>
        <taxon>Charales</taxon>
        <taxon>Characeae</taxon>
        <taxon>Chara</taxon>
    </lineage>
</organism>
<evidence type="ECO:0000313" key="4">
    <source>
        <dbReference type="EMBL" id="GBG63813.1"/>
    </source>
</evidence>
<keyword evidence="5" id="KW-1185">Reference proteome</keyword>
<keyword evidence="1" id="KW-0479">Metal-binding</keyword>
<accession>A0A388K1H7</accession>
<dbReference type="GO" id="GO:0003676">
    <property type="term" value="F:nucleic acid binding"/>
    <property type="evidence" value="ECO:0007669"/>
    <property type="project" value="InterPro"/>
</dbReference>
<evidence type="ECO:0000313" key="5">
    <source>
        <dbReference type="Proteomes" id="UP000265515"/>
    </source>
</evidence>
<proteinExistence type="predicted"/>
<dbReference type="AlphaFoldDB" id="A0A388K1H7"/>
<dbReference type="SUPFAM" id="SSF57756">
    <property type="entry name" value="Retrovirus zinc finger-like domains"/>
    <property type="match status" value="1"/>
</dbReference>
<evidence type="ECO:0000259" key="3">
    <source>
        <dbReference type="PROSITE" id="PS50158"/>
    </source>
</evidence>
<feature type="compositionally biased region" description="Basic and acidic residues" evidence="2">
    <location>
        <begin position="51"/>
        <end position="70"/>
    </location>
</feature>
<dbReference type="EMBL" id="BFEA01000043">
    <property type="protein sequence ID" value="GBG63813.1"/>
    <property type="molecule type" value="Genomic_DNA"/>
</dbReference>
<feature type="compositionally biased region" description="Basic and acidic residues" evidence="2">
    <location>
        <begin position="177"/>
        <end position="186"/>
    </location>
</feature>
<feature type="region of interest" description="Disordered" evidence="2">
    <location>
        <begin position="1"/>
        <end position="26"/>
    </location>
</feature>